<dbReference type="AlphaFoldDB" id="A0A3S0ZG57"/>
<dbReference type="InterPro" id="IPR057033">
    <property type="entry name" value="Ubiquitin_IARS1"/>
</dbReference>
<evidence type="ECO:0000313" key="4">
    <source>
        <dbReference type="Proteomes" id="UP000271974"/>
    </source>
</evidence>
<dbReference type="Proteomes" id="UP000271974">
    <property type="component" value="Unassembled WGS sequence"/>
</dbReference>
<name>A0A3S0ZG57_ELYCH</name>
<comment type="caution">
    <text evidence="3">The sequence shown here is derived from an EMBL/GenBank/DDBJ whole genome shotgun (WGS) entry which is preliminary data.</text>
</comment>
<accession>A0A3S0ZG57</accession>
<reference evidence="3 4" key="1">
    <citation type="submission" date="2019-01" db="EMBL/GenBank/DDBJ databases">
        <title>A draft genome assembly of the solar-powered sea slug Elysia chlorotica.</title>
        <authorList>
            <person name="Cai H."/>
            <person name="Li Q."/>
            <person name="Fang X."/>
            <person name="Li J."/>
            <person name="Curtis N.E."/>
            <person name="Altenburger A."/>
            <person name="Shibata T."/>
            <person name="Feng M."/>
            <person name="Maeda T."/>
            <person name="Schwartz J.A."/>
            <person name="Shigenobu S."/>
            <person name="Lundholm N."/>
            <person name="Nishiyama T."/>
            <person name="Yang H."/>
            <person name="Hasebe M."/>
            <person name="Li S."/>
            <person name="Pierce S.K."/>
            <person name="Wang J."/>
        </authorList>
    </citation>
    <scope>NUCLEOTIDE SEQUENCE [LARGE SCALE GENOMIC DNA]</scope>
    <source>
        <strain evidence="3">EC2010</strain>
        <tissue evidence="3">Whole organism of an adult</tissue>
    </source>
</reference>
<protein>
    <recommendedName>
        <fullName evidence="2">Isoleucine--tRNA ligase cytoplasmic ubiquitin-like domain-containing protein</fullName>
    </recommendedName>
</protein>
<dbReference type="EMBL" id="RQTK01000532">
    <property type="protein sequence ID" value="RUS78123.1"/>
    <property type="molecule type" value="Genomic_DNA"/>
</dbReference>
<gene>
    <name evidence="3" type="ORF">EGW08_014131</name>
</gene>
<evidence type="ECO:0000256" key="1">
    <source>
        <dbReference type="SAM" id="MobiDB-lite"/>
    </source>
</evidence>
<dbReference type="STRING" id="188477.A0A3S0ZG57"/>
<feature type="region of interest" description="Disordered" evidence="1">
    <location>
        <begin position="86"/>
        <end position="114"/>
    </location>
</feature>
<proteinExistence type="predicted"/>
<feature type="domain" description="Isoleucine--tRNA ligase cytoplasmic ubiquitin-like" evidence="2">
    <location>
        <begin position="120"/>
        <end position="206"/>
    </location>
</feature>
<sequence>MTRITYFFHVQANLSPTDNIRVYYQATQKLVKILEEFSDFIHSTVKQPLQEYPVPSTGEIIITKKLPIKNDDFEITITWGEGGKRQLGAGDASSKSGRSNLSPSSSSDLPVAPQAKNAPPACKYVNLVLCSGLKSAQGRTGKTATLLLENPSGVNGLSHTAFVEQIQSVFGIRGLGVQLYLDSALTQEVNGDAPVTALAGQMVYITYPVGRTEGSLTSNVGWPVCHYVNIEGKSKKGTLLLENPRGDVLSLEEVQAQAATVMGVPLKKLKLSQTKEKMSAVTDKELQSLSTLHGRTLYMM</sequence>
<dbReference type="OrthoDB" id="6284831at2759"/>
<organism evidence="3 4">
    <name type="scientific">Elysia chlorotica</name>
    <name type="common">Eastern emerald elysia</name>
    <name type="synonym">Sea slug</name>
    <dbReference type="NCBI Taxonomy" id="188477"/>
    <lineage>
        <taxon>Eukaryota</taxon>
        <taxon>Metazoa</taxon>
        <taxon>Spiralia</taxon>
        <taxon>Lophotrochozoa</taxon>
        <taxon>Mollusca</taxon>
        <taxon>Gastropoda</taxon>
        <taxon>Heterobranchia</taxon>
        <taxon>Euthyneura</taxon>
        <taxon>Panpulmonata</taxon>
        <taxon>Sacoglossa</taxon>
        <taxon>Placobranchoidea</taxon>
        <taxon>Plakobranchidae</taxon>
        <taxon>Elysia</taxon>
    </lineage>
</organism>
<keyword evidence="4" id="KW-1185">Reference proteome</keyword>
<feature type="compositionally biased region" description="Low complexity" evidence="1">
    <location>
        <begin position="93"/>
        <end position="107"/>
    </location>
</feature>
<feature type="domain" description="Isoleucine--tRNA ligase cytoplasmic ubiquitin-like" evidence="2">
    <location>
        <begin position="223"/>
        <end position="299"/>
    </location>
</feature>
<evidence type="ECO:0000259" key="2">
    <source>
        <dbReference type="Pfam" id="PF23567"/>
    </source>
</evidence>
<dbReference type="Pfam" id="PF23567">
    <property type="entry name" value="Ubiquitin_IARS1"/>
    <property type="match status" value="2"/>
</dbReference>
<evidence type="ECO:0000313" key="3">
    <source>
        <dbReference type="EMBL" id="RUS78123.1"/>
    </source>
</evidence>